<comment type="catalytic activity">
    <reaction evidence="6 9 10">
        <text>4-methyl-5-(2-phosphooxyethyl)-thiazole + 4-amino-2-methyl-5-(diphosphooxymethyl)pyrimidine + H(+) = thiamine phosphate + diphosphate</text>
        <dbReference type="Rhea" id="RHEA:22328"/>
        <dbReference type="ChEBI" id="CHEBI:15378"/>
        <dbReference type="ChEBI" id="CHEBI:33019"/>
        <dbReference type="ChEBI" id="CHEBI:37575"/>
        <dbReference type="ChEBI" id="CHEBI:57841"/>
        <dbReference type="ChEBI" id="CHEBI:58296"/>
        <dbReference type="EC" id="2.5.1.3"/>
    </reaction>
</comment>
<dbReference type="InterPro" id="IPR013785">
    <property type="entry name" value="Aldolase_TIM"/>
</dbReference>
<feature type="domain" description="Thiamine phosphate synthase/TenI" evidence="12">
    <location>
        <begin position="5"/>
        <end position="185"/>
    </location>
</feature>
<dbReference type="InterPro" id="IPR022998">
    <property type="entry name" value="ThiamineP_synth_TenI"/>
</dbReference>
<keyword evidence="5 9" id="KW-0784">Thiamine biosynthesis</keyword>
<feature type="binding site" evidence="9">
    <location>
        <begin position="35"/>
        <end position="39"/>
    </location>
    <ligand>
        <name>4-amino-2-methyl-5-(diphosphooxymethyl)pyrimidine</name>
        <dbReference type="ChEBI" id="CHEBI:57841"/>
    </ligand>
</feature>
<evidence type="ECO:0000256" key="2">
    <source>
        <dbReference type="ARBA" id="ARBA00022679"/>
    </source>
</evidence>
<comment type="cofactor">
    <cofactor evidence="9">
        <name>Mg(2+)</name>
        <dbReference type="ChEBI" id="CHEBI:18420"/>
    </cofactor>
    <text evidence="9">Binds 1 Mg(2+) ion per subunit.</text>
</comment>
<keyword evidence="4 9" id="KW-0460">Magnesium</keyword>
<dbReference type="InterPro" id="IPR036206">
    <property type="entry name" value="ThiamineP_synth_sf"/>
</dbReference>
<feature type="binding site" evidence="9">
    <location>
        <position position="67"/>
    </location>
    <ligand>
        <name>4-amino-2-methyl-5-(diphosphooxymethyl)pyrimidine</name>
        <dbReference type="ChEBI" id="CHEBI:57841"/>
    </ligand>
</feature>
<feature type="binding site" evidence="9">
    <location>
        <position position="68"/>
    </location>
    <ligand>
        <name>Mg(2+)</name>
        <dbReference type="ChEBI" id="CHEBI:18420"/>
    </ligand>
</feature>
<dbReference type="SUPFAM" id="SSF51391">
    <property type="entry name" value="Thiamin phosphate synthase"/>
    <property type="match status" value="1"/>
</dbReference>
<dbReference type="Pfam" id="PF02581">
    <property type="entry name" value="TMP-TENI"/>
    <property type="match status" value="1"/>
</dbReference>
<dbReference type="GO" id="GO:0004789">
    <property type="term" value="F:thiamine-phosphate diphosphorylase activity"/>
    <property type="evidence" value="ECO:0007669"/>
    <property type="project" value="UniProtKB-UniRule"/>
</dbReference>
<dbReference type="RefSeq" id="WP_152805424.1">
    <property type="nucleotide sequence ID" value="NZ_WHNX01000023.1"/>
</dbReference>
<dbReference type="Proteomes" id="UP000440004">
    <property type="component" value="Unassembled WGS sequence"/>
</dbReference>
<dbReference type="InterPro" id="IPR034291">
    <property type="entry name" value="TMP_synthase"/>
</dbReference>
<comment type="similarity">
    <text evidence="9 10">Belongs to the thiamine-phosphate synthase family.</text>
</comment>
<feature type="binding site" evidence="9">
    <location>
        <position position="162"/>
    </location>
    <ligand>
        <name>2-[(2R,5Z)-2-carboxy-4-methylthiazol-5(2H)-ylidene]ethyl phosphate</name>
        <dbReference type="ChEBI" id="CHEBI:62899"/>
    </ligand>
</feature>
<dbReference type="Gene3D" id="3.20.20.70">
    <property type="entry name" value="Aldolase class I"/>
    <property type="match status" value="1"/>
</dbReference>
<evidence type="ECO:0000256" key="11">
    <source>
        <dbReference type="RuleBase" id="RU004253"/>
    </source>
</evidence>
<evidence type="ECO:0000256" key="8">
    <source>
        <dbReference type="ARBA" id="ARBA00047883"/>
    </source>
</evidence>
<feature type="binding site" evidence="9">
    <location>
        <begin position="132"/>
        <end position="134"/>
    </location>
    <ligand>
        <name>2-[(2R,5Z)-2-carboxy-4-methylthiazol-5(2H)-ylidene]ethyl phosphate</name>
        <dbReference type="ChEBI" id="CHEBI:62899"/>
    </ligand>
</feature>
<feature type="binding site" evidence="9">
    <location>
        <position position="87"/>
    </location>
    <ligand>
        <name>Mg(2+)</name>
        <dbReference type="ChEBI" id="CHEBI:18420"/>
    </ligand>
</feature>
<evidence type="ECO:0000256" key="7">
    <source>
        <dbReference type="ARBA" id="ARBA00047851"/>
    </source>
</evidence>
<comment type="caution">
    <text evidence="13">The sequence shown here is derived from an EMBL/GenBank/DDBJ whole genome shotgun (WGS) entry which is preliminary data.</text>
</comment>
<dbReference type="AlphaFoldDB" id="A0A6A7KBW8"/>
<comment type="catalytic activity">
    <reaction evidence="7 9 10">
        <text>2-(2-carboxy-4-methylthiazol-5-yl)ethyl phosphate + 4-amino-2-methyl-5-(diphosphooxymethyl)pyrimidine + 2 H(+) = thiamine phosphate + CO2 + diphosphate</text>
        <dbReference type="Rhea" id="RHEA:47848"/>
        <dbReference type="ChEBI" id="CHEBI:15378"/>
        <dbReference type="ChEBI" id="CHEBI:16526"/>
        <dbReference type="ChEBI" id="CHEBI:33019"/>
        <dbReference type="ChEBI" id="CHEBI:37575"/>
        <dbReference type="ChEBI" id="CHEBI:57841"/>
        <dbReference type="ChEBI" id="CHEBI:62890"/>
        <dbReference type="EC" id="2.5.1.3"/>
    </reaction>
</comment>
<dbReference type="CDD" id="cd00564">
    <property type="entry name" value="TMP_TenI"/>
    <property type="match status" value="1"/>
</dbReference>
<dbReference type="PANTHER" id="PTHR20857">
    <property type="entry name" value="THIAMINE-PHOSPHATE PYROPHOSPHORYLASE"/>
    <property type="match status" value="1"/>
</dbReference>
<evidence type="ECO:0000313" key="14">
    <source>
        <dbReference type="Proteomes" id="UP000440004"/>
    </source>
</evidence>
<comment type="pathway">
    <text evidence="1 9 11">Cofactor biosynthesis; thiamine diphosphate biosynthesis; thiamine phosphate from 4-amino-2-methyl-5-diphosphomethylpyrimidine and 4-methyl-5-(2-phosphoethyl)-thiazole: step 1/1.</text>
</comment>
<dbReference type="NCBIfam" id="TIGR00693">
    <property type="entry name" value="thiE"/>
    <property type="match status" value="1"/>
</dbReference>
<comment type="function">
    <text evidence="9">Condenses 4-methyl-5-(beta-hydroxyethyl)thiazole monophosphate (THZ-P) and 2-methyl-4-amino-5-hydroxymethyl pyrimidine pyrophosphate (HMP-PP) to form thiamine monophosphate (TMP).</text>
</comment>
<dbReference type="GO" id="GO:0009228">
    <property type="term" value="P:thiamine biosynthetic process"/>
    <property type="evidence" value="ECO:0007669"/>
    <property type="project" value="UniProtKB-KW"/>
</dbReference>
<dbReference type="FunFam" id="3.20.20.70:FF:000096">
    <property type="entry name" value="Thiamine-phosphate synthase"/>
    <property type="match status" value="1"/>
</dbReference>
<evidence type="ECO:0000256" key="3">
    <source>
        <dbReference type="ARBA" id="ARBA00022723"/>
    </source>
</evidence>
<sequence length="205" mass="22157">MNYNLYLITDKKSLGDKDLINTIELAIKGGVTMIQLREKSISTKDYIQLALKVKKVTDYYDIPLIINDRVDVAMAVCAKGVHLGLDDMPIPLARKILDPDMVIGASACSVEEARSFEQQGADYLGVGAVFPTFTKSNTDQVTISNLELICQSIEIPVVAIGGIHNENVDQLQMTGISGIAVASGILSKKDIVSAARILSNSFPTL</sequence>
<dbReference type="GO" id="GO:0005737">
    <property type="term" value="C:cytoplasm"/>
    <property type="evidence" value="ECO:0007669"/>
    <property type="project" value="TreeGrafter"/>
</dbReference>
<dbReference type="GO" id="GO:0009229">
    <property type="term" value="P:thiamine diphosphate biosynthetic process"/>
    <property type="evidence" value="ECO:0007669"/>
    <property type="project" value="UniProtKB-UniRule"/>
</dbReference>
<name>A0A6A7KBW8_9FIRM</name>
<comment type="catalytic activity">
    <reaction evidence="8 9 10">
        <text>2-[(2R,5Z)-2-carboxy-4-methylthiazol-5(2H)-ylidene]ethyl phosphate + 4-amino-2-methyl-5-(diphosphooxymethyl)pyrimidine + 2 H(+) = thiamine phosphate + CO2 + diphosphate</text>
        <dbReference type="Rhea" id="RHEA:47844"/>
        <dbReference type="ChEBI" id="CHEBI:15378"/>
        <dbReference type="ChEBI" id="CHEBI:16526"/>
        <dbReference type="ChEBI" id="CHEBI:33019"/>
        <dbReference type="ChEBI" id="CHEBI:37575"/>
        <dbReference type="ChEBI" id="CHEBI:57841"/>
        <dbReference type="ChEBI" id="CHEBI:62899"/>
        <dbReference type="EC" id="2.5.1.3"/>
    </reaction>
</comment>
<feature type="binding site" evidence="9">
    <location>
        <position position="106"/>
    </location>
    <ligand>
        <name>4-amino-2-methyl-5-(diphosphooxymethyl)pyrimidine</name>
        <dbReference type="ChEBI" id="CHEBI:57841"/>
    </ligand>
</feature>
<dbReference type="GO" id="GO:0000287">
    <property type="term" value="F:magnesium ion binding"/>
    <property type="evidence" value="ECO:0007669"/>
    <property type="project" value="UniProtKB-UniRule"/>
</dbReference>
<keyword evidence="14" id="KW-1185">Reference proteome</keyword>
<evidence type="ECO:0000256" key="9">
    <source>
        <dbReference type="HAMAP-Rule" id="MF_00097"/>
    </source>
</evidence>
<evidence type="ECO:0000259" key="12">
    <source>
        <dbReference type="Pfam" id="PF02581"/>
    </source>
</evidence>
<gene>
    <name evidence="9" type="primary">thiE</name>
    <name evidence="13" type="ORF">GC105_12845</name>
</gene>
<proteinExistence type="inferred from homology"/>
<keyword evidence="2 9" id="KW-0808">Transferase</keyword>
<evidence type="ECO:0000256" key="1">
    <source>
        <dbReference type="ARBA" id="ARBA00005165"/>
    </source>
</evidence>
<evidence type="ECO:0000256" key="6">
    <source>
        <dbReference type="ARBA" id="ARBA00047334"/>
    </source>
</evidence>
<dbReference type="HAMAP" id="MF_00097">
    <property type="entry name" value="TMP_synthase"/>
    <property type="match status" value="1"/>
</dbReference>
<accession>A0A6A7KBW8</accession>
<evidence type="ECO:0000256" key="4">
    <source>
        <dbReference type="ARBA" id="ARBA00022842"/>
    </source>
</evidence>
<dbReference type="EMBL" id="WHNX01000023">
    <property type="protein sequence ID" value="MPW26677.1"/>
    <property type="molecule type" value="Genomic_DNA"/>
</dbReference>
<organism evidence="13 14">
    <name type="scientific">Alkalibaculum sporogenes</name>
    <dbReference type="NCBI Taxonomy" id="2655001"/>
    <lineage>
        <taxon>Bacteria</taxon>
        <taxon>Bacillati</taxon>
        <taxon>Bacillota</taxon>
        <taxon>Clostridia</taxon>
        <taxon>Eubacteriales</taxon>
        <taxon>Eubacteriaceae</taxon>
        <taxon>Alkalibaculum</taxon>
    </lineage>
</organism>
<evidence type="ECO:0000313" key="13">
    <source>
        <dbReference type="EMBL" id="MPW26677.1"/>
    </source>
</evidence>
<feature type="binding site" evidence="9">
    <location>
        <position position="135"/>
    </location>
    <ligand>
        <name>4-amino-2-methyl-5-(diphosphooxymethyl)pyrimidine</name>
        <dbReference type="ChEBI" id="CHEBI:57841"/>
    </ligand>
</feature>
<comment type="caution">
    <text evidence="9">Lacks conserved residue(s) required for the propagation of feature annotation.</text>
</comment>
<dbReference type="EC" id="2.5.1.3" evidence="9"/>
<protein>
    <recommendedName>
        <fullName evidence="9">Thiamine-phosphate synthase</fullName>
        <shortName evidence="9">TP synthase</shortName>
        <shortName evidence="9">TPS</shortName>
        <ecNumber evidence="9">2.5.1.3</ecNumber>
    </recommendedName>
    <alternativeName>
        <fullName evidence="9">Thiamine-phosphate pyrophosphorylase</fullName>
        <shortName evidence="9">TMP pyrophosphorylase</shortName>
        <shortName evidence="9">TMP-PPase</shortName>
    </alternativeName>
</protein>
<reference evidence="13 14" key="1">
    <citation type="submission" date="2019-10" db="EMBL/GenBank/DDBJ databases">
        <title>Alkalibaculum tamaniensis sp.nov., a new alkaliphilic acetogen, isolated on methoxylated aromatics from a mud volcano.</title>
        <authorList>
            <person name="Khomyakova M.A."/>
            <person name="Merkel A.Y."/>
            <person name="Bonch-Osmolovskaya E.A."/>
            <person name="Slobodkin A.I."/>
        </authorList>
    </citation>
    <scope>NUCLEOTIDE SEQUENCE [LARGE SCALE GENOMIC DNA]</scope>
    <source>
        <strain evidence="13 14">M08DMB</strain>
    </source>
</reference>
<dbReference type="PANTHER" id="PTHR20857:SF23">
    <property type="entry name" value="THIAMINE BIOSYNTHETIC BIFUNCTIONAL ENZYME"/>
    <property type="match status" value="1"/>
</dbReference>
<dbReference type="UniPathway" id="UPA00060">
    <property type="reaction ID" value="UER00141"/>
</dbReference>
<keyword evidence="3 9" id="KW-0479">Metal-binding</keyword>
<evidence type="ECO:0000256" key="10">
    <source>
        <dbReference type="RuleBase" id="RU003826"/>
    </source>
</evidence>
<evidence type="ECO:0000256" key="5">
    <source>
        <dbReference type="ARBA" id="ARBA00022977"/>
    </source>
</evidence>